<feature type="domain" description="PDZ" evidence="12">
    <location>
        <begin position="176"/>
        <end position="269"/>
    </location>
</feature>
<keyword evidence="11" id="KW-0131">Cell cycle</keyword>
<sequence length="356" mass="40293">MSNHSQNQQQLLEVKSKYDAEFRRFGLDRLKISKFEEFYYLVEKLHGLYGIQFNICYTDKDGDLLPINNDNNLARVLQVTMGILRLIILRKGECYPENANFYFNGNFMQPSNLNFASSNLSYRPTNFLNQIKELSTTLTSHNQSNSVKPFVISYPEDFRPVSAIIDVDILPDTFRRVRLHKHKSSKPLGFYIRDGRSLRVTPHGVEQVPGIFISRLVPGGLAESTGLLSVNDEVIEVNGIEVSGKTLDQVTDMMVANSSNLIITVKPTNQKYNLNRTQYNNSIKSTSKTSYLNKNMQMSKKNDLFSKNCSYSASSSSINSSSPSINKILNAQKDLSFKAGPNNSTSNWQLDESHIN</sequence>
<dbReference type="PANTHER" id="PTHR14102">
    <property type="entry name" value="PAR-6-RELATED"/>
    <property type="match status" value="1"/>
</dbReference>
<comment type="similarity">
    <text evidence="4">Belongs to the PAR6 family.</text>
</comment>
<dbReference type="GO" id="GO:0005923">
    <property type="term" value="C:bicellular tight junction"/>
    <property type="evidence" value="ECO:0007669"/>
    <property type="project" value="UniProtKB-SubCell"/>
</dbReference>
<keyword evidence="10" id="KW-0472">Membrane</keyword>
<protein>
    <submittedName>
        <fullName evidence="14">Partitioning defective 6</fullName>
    </submittedName>
</protein>
<dbReference type="OrthoDB" id="5868434at2759"/>
<evidence type="ECO:0000256" key="2">
    <source>
        <dbReference type="ARBA" id="ARBA00004435"/>
    </source>
</evidence>
<keyword evidence="8" id="KW-0132">Cell division</keyword>
<reference evidence="14 15" key="1">
    <citation type="journal article" date="2018" name="Sci. Rep.">
        <title>Genomic signatures of local adaptation to the degree of environmental predictability in rotifers.</title>
        <authorList>
            <person name="Franch-Gras L."/>
            <person name="Hahn C."/>
            <person name="Garcia-Roger E.M."/>
            <person name="Carmona M.J."/>
            <person name="Serra M."/>
            <person name="Gomez A."/>
        </authorList>
    </citation>
    <scope>NUCLEOTIDE SEQUENCE [LARGE SCALE GENOMIC DNA]</scope>
    <source>
        <strain evidence="14">HYR1</strain>
    </source>
</reference>
<dbReference type="InterPro" id="IPR000270">
    <property type="entry name" value="PB1_dom"/>
</dbReference>
<comment type="caution">
    <text evidence="14">The sequence shown here is derived from an EMBL/GenBank/DDBJ whole genome shotgun (WGS) entry which is preliminary data.</text>
</comment>
<keyword evidence="7" id="KW-0963">Cytoplasm</keyword>
<evidence type="ECO:0000259" key="13">
    <source>
        <dbReference type="PROSITE" id="PS51745"/>
    </source>
</evidence>
<evidence type="ECO:0000256" key="4">
    <source>
        <dbReference type="ARBA" id="ARBA00008625"/>
    </source>
</evidence>
<gene>
    <name evidence="14" type="ORF">BpHYR1_041363</name>
</gene>
<dbReference type="Gene3D" id="2.30.42.10">
    <property type="match status" value="1"/>
</dbReference>
<dbReference type="SUPFAM" id="SSF50156">
    <property type="entry name" value="PDZ domain-like"/>
    <property type="match status" value="1"/>
</dbReference>
<dbReference type="GO" id="GO:0005737">
    <property type="term" value="C:cytoplasm"/>
    <property type="evidence" value="ECO:0007669"/>
    <property type="project" value="UniProtKB-SubCell"/>
</dbReference>
<evidence type="ECO:0000256" key="6">
    <source>
        <dbReference type="ARBA" id="ARBA00022475"/>
    </source>
</evidence>
<dbReference type="Proteomes" id="UP000276133">
    <property type="component" value="Unassembled WGS sequence"/>
</dbReference>
<evidence type="ECO:0000313" key="15">
    <source>
        <dbReference type="Proteomes" id="UP000276133"/>
    </source>
</evidence>
<dbReference type="PROSITE" id="PS50106">
    <property type="entry name" value="PDZ"/>
    <property type="match status" value="1"/>
</dbReference>
<evidence type="ECO:0000256" key="11">
    <source>
        <dbReference type="ARBA" id="ARBA00023306"/>
    </source>
</evidence>
<dbReference type="Pfam" id="PF00564">
    <property type="entry name" value="PB1"/>
    <property type="match status" value="1"/>
</dbReference>
<dbReference type="FunFam" id="2.30.42.10:FF:000030">
    <property type="entry name" value="Partitioning defective 6 homolog beta"/>
    <property type="match status" value="1"/>
</dbReference>
<keyword evidence="15" id="KW-1185">Reference proteome</keyword>
<evidence type="ECO:0000256" key="3">
    <source>
        <dbReference type="ARBA" id="ARBA00004496"/>
    </source>
</evidence>
<dbReference type="GO" id="GO:0007098">
    <property type="term" value="P:centrosome cycle"/>
    <property type="evidence" value="ECO:0007669"/>
    <property type="project" value="TreeGrafter"/>
</dbReference>
<keyword evidence="9" id="KW-0965">Cell junction</keyword>
<name>A0A3M7SLM0_BRAPC</name>
<dbReference type="InterPro" id="IPR051741">
    <property type="entry name" value="PAR6_homolog"/>
</dbReference>
<dbReference type="InterPro" id="IPR053793">
    <property type="entry name" value="PB1-like"/>
</dbReference>
<dbReference type="InterPro" id="IPR001478">
    <property type="entry name" value="PDZ"/>
</dbReference>
<accession>A0A3M7SLM0</accession>
<evidence type="ECO:0000256" key="5">
    <source>
        <dbReference type="ARBA" id="ARBA00022427"/>
    </source>
</evidence>
<proteinExistence type="inferred from homology"/>
<dbReference type="PROSITE" id="PS51745">
    <property type="entry name" value="PB1"/>
    <property type="match status" value="1"/>
</dbReference>
<evidence type="ECO:0000256" key="8">
    <source>
        <dbReference type="ARBA" id="ARBA00022618"/>
    </source>
</evidence>
<evidence type="ECO:0000256" key="10">
    <source>
        <dbReference type="ARBA" id="ARBA00023136"/>
    </source>
</evidence>
<evidence type="ECO:0000256" key="9">
    <source>
        <dbReference type="ARBA" id="ARBA00022949"/>
    </source>
</evidence>
<evidence type="ECO:0000256" key="7">
    <source>
        <dbReference type="ARBA" id="ARBA00022490"/>
    </source>
</evidence>
<dbReference type="Pfam" id="PF00595">
    <property type="entry name" value="PDZ"/>
    <property type="match status" value="1"/>
</dbReference>
<keyword evidence="5" id="KW-0796">Tight junction</keyword>
<dbReference type="GO" id="GO:0051301">
    <property type="term" value="P:cell division"/>
    <property type="evidence" value="ECO:0007669"/>
    <property type="project" value="UniProtKB-KW"/>
</dbReference>
<dbReference type="SMART" id="SM00666">
    <property type="entry name" value="PB1"/>
    <property type="match status" value="1"/>
</dbReference>
<dbReference type="CDD" id="cd06718">
    <property type="entry name" value="PDZ_Par6-like"/>
    <property type="match status" value="1"/>
</dbReference>
<evidence type="ECO:0000259" key="12">
    <source>
        <dbReference type="PROSITE" id="PS50106"/>
    </source>
</evidence>
<dbReference type="STRING" id="10195.A0A3M7SLM0"/>
<dbReference type="EMBL" id="REGN01001171">
    <property type="protein sequence ID" value="RNA36530.1"/>
    <property type="molecule type" value="Genomic_DNA"/>
</dbReference>
<dbReference type="PANTHER" id="PTHR14102:SF11">
    <property type="entry name" value="LD29223P"/>
    <property type="match status" value="1"/>
</dbReference>
<organism evidence="14 15">
    <name type="scientific">Brachionus plicatilis</name>
    <name type="common">Marine rotifer</name>
    <name type="synonym">Brachionus muelleri</name>
    <dbReference type="NCBI Taxonomy" id="10195"/>
    <lineage>
        <taxon>Eukaryota</taxon>
        <taxon>Metazoa</taxon>
        <taxon>Spiralia</taxon>
        <taxon>Gnathifera</taxon>
        <taxon>Rotifera</taxon>
        <taxon>Eurotatoria</taxon>
        <taxon>Monogononta</taxon>
        <taxon>Pseudotrocha</taxon>
        <taxon>Ploima</taxon>
        <taxon>Brachionidae</taxon>
        <taxon>Brachionus</taxon>
    </lineage>
</organism>
<keyword evidence="6" id="KW-1003">Cell membrane</keyword>
<evidence type="ECO:0000256" key="1">
    <source>
        <dbReference type="ARBA" id="ARBA00004236"/>
    </source>
</evidence>
<feature type="domain" description="PB1" evidence="13">
    <location>
        <begin position="11"/>
        <end position="91"/>
    </location>
</feature>
<dbReference type="SUPFAM" id="SSF54277">
    <property type="entry name" value="CAD &amp; PB1 domains"/>
    <property type="match status" value="1"/>
</dbReference>
<comment type="subcellular location">
    <subcellularLocation>
        <location evidence="2">Cell junction</location>
        <location evidence="2">Tight junction</location>
    </subcellularLocation>
    <subcellularLocation>
        <location evidence="1">Cell membrane</location>
    </subcellularLocation>
    <subcellularLocation>
        <location evidence="3">Cytoplasm</location>
    </subcellularLocation>
</comment>
<dbReference type="InterPro" id="IPR036034">
    <property type="entry name" value="PDZ_sf"/>
</dbReference>
<dbReference type="Gene3D" id="3.10.20.90">
    <property type="entry name" value="Phosphatidylinositol 3-kinase Catalytic Subunit, Chain A, domain 1"/>
    <property type="match status" value="1"/>
</dbReference>
<dbReference type="GO" id="GO:0005886">
    <property type="term" value="C:plasma membrane"/>
    <property type="evidence" value="ECO:0007669"/>
    <property type="project" value="UniProtKB-SubCell"/>
</dbReference>
<dbReference type="AlphaFoldDB" id="A0A3M7SLM0"/>
<dbReference type="FunFam" id="3.10.20.90:FF:000031">
    <property type="entry name" value="Partitioning defective 6 homolog alpha"/>
    <property type="match status" value="1"/>
</dbReference>
<dbReference type="SMART" id="SM00228">
    <property type="entry name" value="PDZ"/>
    <property type="match status" value="1"/>
</dbReference>
<evidence type="ECO:0000313" key="14">
    <source>
        <dbReference type="EMBL" id="RNA36530.1"/>
    </source>
</evidence>